<dbReference type="STRING" id="1325564.NSJP_0690"/>
<dbReference type="KEGG" id="nja:NSJP_0690"/>
<reference evidence="2 3" key="1">
    <citation type="submission" date="2017-03" db="EMBL/GenBank/DDBJ databases">
        <authorList>
            <person name="Afonso C.L."/>
            <person name="Miller P.J."/>
            <person name="Scott M.A."/>
            <person name="Spackman E."/>
            <person name="Goraichik I."/>
            <person name="Dimitrov K.M."/>
            <person name="Suarez D.L."/>
            <person name="Swayne D.E."/>
        </authorList>
    </citation>
    <scope>NUCLEOTIDE SEQUENCE [LARGE SCALE GENOMIC DNA]</scope>
    <source>
        <strain evidence="2">Genome sequencing of Nitrospira japonica strain NJ11</strain>
    </source>
</reference>
<evidence type="ECO:0000313" key="3">
    <source>
        <dbReference type="Proteomes" id="UP000192042"/>
    </source>
</evidence>
<organism evidence="2 3">
    <name type="scientific">Nitrospira japonica</name>
    <dbReference type="NCBI Taxonomy" id="1325564"/>
    <lineage>
        <taxon>Bacteria</taxon>
        <taxon>Pseudomonadati</taxon>
        <taxon>Nitrospirota</taxon>
        <taxon>Nitrospiria</taxon>
        <taxon>Nitrospirales</taxon>
        <taxon>Nitrospiraceae</taxon>
        <taxon>Nitrospira</taxon>
    </lineage>
</organism>
<sequence>MRYVQRLVNISVIGTGIVLFGLPVGYAPAQPAAPPAGAVSAVPDPSRSTVSGTIAQYLMNHHGDIDGLLLEDGLQVHVPPHMAKELAATVKPHDAVTIQGYRSPDGPVIASPVITNTKTGRSLTEHEPGPFDRPILPPHVKDMFLAEKHTHGIVQTLLYGPRGEINGVVLDNHAIVHIPPHATQQTASLLQPGHSIDAVGYGTENHYGLAIEATAVGATGSPLTPIPQPGSAELRR</sequence>
<evidence type="ECO:0000256" key="1">
    <source>
        <dbReference type="SAM" id="Phobius"/>
    </source>
</evidence>
<accession>A0A1W1I1J5</accession>
<dbReference type="EMBL" id="LT828648">
    <property type="protein sequence ID" value="SLM46862.1"/>
    <property type="molecule type" value="Genomic_DNA"/>
</dbReference>
<gene>
    <name evidence="2" type="ORF">NSJP_0690</name>
</gene>
<keyword evidence="3" id="KW-1185">Reference proteome</keyword>
<proteinExistence type="predicted"/>
<evidence type="ECO:0000313" key="2">
    <source>
        <dbReference type="EMBL" id="SLM46862.1"/>
    </source>
</evidence>
<dbReference type="OrthoDB" id="481082at2"/>
<protein>
    <submittedName>
        <fullName evidence="2">Putative secreted protein</fullName>
    </submittedName>
</protein>
<name>A0A1W1I1J5_9BACT</name>
<keyword evidence="1" id="KW-0812">Transmembrane</keyword>
<dbReference type="AlphaFoldDB" id="A0A1W1I1J5"/>
<dbReference type="Proteomes" id="UP000192042">
    <property type="component" value="Chromosome I"/>
</dbReference>
<feature type="transmembrane region" description="Helical" evidence="1">
    <location>
        <begin position="7"/>
        <end position="26"/>
    </location>
</feature>
<dbReference type="RefSeq" id="WP_080885480.1">
    <property type="nucleotide sequence ID" value="NZ_LT828648.1"/>
</dbReference>
<keyword evidence="1" id="KW-1133">Transmembrane helix</keyword>
<keyword evidence="1" id="KW-0472">Membrane</keyword>